<accession>A0A4R5PDT7</accession>
<gene>
    <name evidence="1" type="ORF">EJ571_06560</name>
</gene>
<comment type="caution">
    <text evidence="1">The sequence shown here is derived from an EMBL/GenBank/DDBJ whole genome shotgun (WGS) entry which is preliminary data.</text>
</comment>
<organism evidence="1 2">
    <name type="scientific">Mycobacteroides franklinii</name>
    <dbReference type="NCBI Taxonomy" id="948102"/>
    <lineage>
        <taxon>Bacteria</taxon>
        <taxon>Bacillati</taxon>
        <taxon>Actinomycetota</taxon>
        <taxon>Actinomycetes</taxon>
        <taxon>Mycobacteriales</taxon>
        <taxon>Mycobacteriaceae</taxon>
        <taxon>Mycobacteroides</taxon>
    </lineage>
</organism>
<dbReference type="GeneID" id="45762360"/>
<evidence type="ECO:0000313" key="2">
    <source>
        <dbReference type="Proteomes" id="UP000295627"/>
    </source>
</evidence>
<protein>
    <submittedName>
        <fullName evidence="1">Uncharacterized protein</fullName>
    </submittedName>
</protein>
<dbReference type="EMBL" id="RXLR01000011">
    <property type="protein sequence ID" value="TDH23404.1"/>
    <property type="molecule type" value="Genomic_DNA"/>
</dbReference>
<sequence length="83" mass="9410">MYTREQHEAIQAAYARSAERNAALAATFMCIEALNWTDRPTAHEEFLAAMDAHAEMRKASDAQLQFELEVAQGKWDNLLGERP</sequence>
<dbReference type="AlphaFoldDB" id="A0A4R5PDT7"/>
<dbReference type="RefSeq" id="WP_043078145.1">
    <property type="nucleotide sequence ID" value="NZ_MAFQ01000027.1"/>
</dbReference>
<reference evidence="1 2" key="1">
    <citation type="journal article" date="2019" name="Sci. Rep.">
        <title>Extended insight into the Mycobacterium chelonae-abscessus complex through whole genome sequencing of Mycobacterium salmoniphilum outbreak and Mycobacterium salmoniphilum-like strains.</title>
        <authorList>
            <person name="Behra P.R.K."/>
            <person name="Das S."/>
            <person name="Pettersson B.M.F."/>
            <person name="Shirreff L."/>
            <person name="DuCote T."/>
            <person name="Jacobsson K.G."/>
            <person name="Ennis D.G."/>
            <person name="Kirsebom L.A."/>
        </authorList>
    </citation>
    <scope>NUCLEOTIDE SEQUENCE [LARGE SCALE GENOMIC DNA]</scope>
    <source>
        <strain evidence="1 2">DSM 45524</strain>
    </source>
</reference>
<evidence type="ECO:0000313" key="1">
    <source>
        <dbReference type="EMBL" id="TDH23404.1"/>
    </source>
</evidence>
<dbReference type="Proteomes" id="UP000295627">
    <property type="component" value="Unassembled WGS sequence"/>
</dbReference>
<name>A0A4R5PDT7_9MYCO</name>
<proteinExistence type="predicted"/>